<feature type="chain" id="PRO_5004211194" evidence="2">
    <location>
        <begin position="18"/>
        <end position="78"/>
    </location>
</feature>
<sequence length="78" mass="7538">MHCIGFFFPLLIAGAMALPAPQPMPGGRSGQGGRGGNGGRGPGGPPPPAIRGACPVPPNGGGSLAALPGIRARRTTAD</sequence>
<reference evidence="3" key="1">
    <citation type="submission" date="2005-01" db="EMBL/GenBank/DDBJ databases">
        <title>The sequence of Magnaporthe grisea chromosome 7.</title>
        <authorList>
            <person name="Thon M.R."/>
            <person name="Pan H."/>
            <person name="Diener A."/>
            <person name="Papalas J."/>
            <person name="Taro A."/>
            <person name="Mitchell T."/>
            <person name="Dean R.A."/>
        </authorList>
    </citation>
    <scope>NUCLEOTIDE SEQUENCE</scope>
    <source>
        <strain evidence="3">70-15</strain>
    </source>
</reference>
<dbReference type="AlphaFoldDB" id="Q2KEP4"/>
<feature type="signal peptide" evidence="2">
    <location>
        <begin position="1"/>
        <end position="17"/>
    </location>
</feature>
<keyword evidence="2" id="KW-0732">Signal</keyword>
<gene>
    <name evidence="3" type="ORF">MGCH7_ch7g992</name>
</gene>
<name>Q2KEP4_PYRO7</name>
<accession>Q2KEP4</accession>
<feature type="region of interest" description="Disordered" evidence="1">
    <location>
        <begin position="18"/>
        <end position="78"/>
    </location>
</feature>
<proteinExistence type="predicted"/>
<protein>
    <submittedName>
        <fullName evidence="3">Uncharacterized protein</fullName>
    </submittedName>
</protein>
<evidence type="ECO:0000313" key="3">
    <source>
        <dbReference type="EMBL" id="EAQ71585.1"/>
    </source>
</evidence>
<evidence type="ECO:0000256" key="2">
    <source>
        <dbReference type="SAM" id="SignalP"/>
    </source>
</evidence>
<feature type="compositionally biased region" description="Gly residues" evidence="1">
    <location>
        <begin position="27"/>
        <end position="42"/>
    </location>
</feature>
<dbReference type="EMBL" id="CM000230">
    <property type="protein sequence ID" value="EAQ71585.1"/>
    <property type="molecule type" value="Genomic_DNA"/>
</dbReference>
<organism evidence="3">
    <name type="scientific">Pyricularia oryzae (strain 70-15 / ATCC MYA-4617 / FGSC 8958)</name>
    <name type="common">Rice blast fungus</name>
    <name type="synonym">Magnaporthe oryzae</name>
    <dbReference type="NCBI Taxonomy" id="242507"/>
    <lineage>
        <taxon>Eukaryota</taxon>
        <taxon>Fungi</taxon>
        <taxon>Dikarya</taxon>
        <taxon>Ascomycota</taxon>
        <taxon>Pezizomycotina</taxon>
        <taxon>Sordariomycetes</taxon>
        <taxon>Sordariomycetidae</taxon>
        <taxon>Magnaporthales</taxon>
        <taxon>Pyriculariaceae</taxon>
        <taxon>Pyricularia</taxon>
    </lineage>
</organism>
<evidence type="ECO:0000256" key="1">
    <source>
        <dbReference type="SAM" id="MobiDB-lite"/>
    </source>
</evidence>